<gene>
    <name evidence="1" type="ORF">AWR27_11590</name>
</gene>
<dbReference type="STRING" id="1178516.AWR27_11590"/>
<dbReference type="KEGG" id="smon:AWR27_11590"/>
<organism evidence="1 2">
    <name type="scientific">Spirosoma montaniterrae</name>
    <dbReference type="NCBI Taxonomy" id="1178516"/>
    <lineage>
        <taxon>Bacteria</taxon>
        <taxon>Pseudomonadati</taxon>
        <taxon>Bacteroidota</taxon>
        <taxon>Cytophagia</taxon>
        <taxon>Cytophagales</taxon>
        <taxon>Cytophagaceae</taxon>
        <taxon>Spirosoma</taxon>
    </lineage>
</organism>
<reference evidence="1 2" key="1">
    <citation type="submission" date="2016-01" db="EMBL/GenBank/DDBJ databases">
        <authorList>
            <person name="Oliw E.H."/>
        </authorList>
    </citation>
    <scope>NUCLEOTIDE SEQUENCE [LARGE SCALE GENOMIC DNA]</scope>
    <source>
        <strain evidence="1 2">DY10</strain>
    </source>
</reference>
<evidence type="ECO:0000313" key="2">
    <source>
        <dbReference type="Proteomes" id="UP000187941"/>
    </source>
</evidence>
<dbReference type="Proteomes" id="UP000187941">
    <property type="component" value="Chromosome"/>
</dbReference>
<name>A0A1P9WX32_9BACT</name>
<evidence type="ECO:0000313" key="1">
    <source>
        <dbReference type="EMBL" id="AQG79910.1"/>
    </source>
</evidence>
<proteinExistence type="predicted"/>
<protein>
    <submittedName>
        <fullName evidence="1">Uncharacterized protein</fullName>
    </submittedName>
</protein>
<keyword evidence="2" id="KW-1185">Reference proteome</keyword>
<dbReference type="AlphaFoldDB" id="A0A1P9WX32"/>
<sequence length="164" mass="18232">MQYLRNVRFTSFLVIGFFVSLAVLGQENLKHRLLHGYLLSTDAPVVKGKPTLFVFELADTFGEVFKAASSQSKQPDAINFEKEMVIGVALPATNKPPKLSISRVFVQDSTLTVRYIRMTDSAVVKSPLATPIQPTLLIAIPKQTVLKTRLIENGKVMQTLKKDI</sequence>
<dbReference type="OrthoDB" id="958142at2"/>
<dbReference type="EMBL" id="CP014263">
    <property type="protein sequence ID" value="AQG79910.1"/>
    <property type="molecule type" value="Genomic_DNA"/>
</dbReference>
<accession>A0A1P9WX32</accession>